<reference evidence="3" key="1">
    <citation type="submission" date="2016-07" db="EMBL/GenBank/DDBJ databases">
        <authorList>
            <person name="Florea S."/>
            <person name="Webb J.S."/>
            <person name="Jaromczyk J."/>
            <person name="Schardl C.L."/>
        </authorList>
    </citation>
    <scope>NUCLEOTIDE SEQUENCE [LARGE SCALE GENOMIC DNA]</scope>
    <source>
        <strain evidence="3">1YdBTEX2</strain>
    </source>
</reference>
<gene>
    <name evidence="2" type="ORF">PVE_R1G1083</name>
</gene>
<feature type="signal peptide" evidence="1">
    <location>
        <begin position="1"/>
        <end position="22"/>
    </location>
</feature>
<protein>
    <recommendedName>
        <fullName evidence="4">DUF1120 domain-containing protein</fullName>
    </recommendedName>
</protein>
<evidence type="ECO:0008006" key="4">
    <source>
        <dbReference type="Google" id="ProtNLM"/>
    </source>
</evidence>
<dbReference type="RefSeq" id="WP_017848662.1">
    <property type="nucleotide sequence ID" value="NZ_AOUH01000032.1"/>
</dbReference>
<dbReference type="Pfam" id="PF06551">
    <property type="entry name" value="DUF1120"/>
    <property type="match status" value="1"/>
</dbReference>
<dbReference type="Proteomes" id="UP000245431">
    <property type="component" value="Chromosome PVE_r1"/>
</dbReference>
<evidence type="ECO:0000256" key="1">
    <source>
        <dbReference type="SAM" id="SignalP"/>
    </source>
</evidence>
<accession>A0A1D3JSN3</accession>
<organism evidence="2 3">
    <name type="scientific">Pseudomonas veronii 1YdBTEX2</name>
    <dbReference type="NCBI Taxonomy" id="1295141"/>
    <lineage>
        <taxon>Bacteria</taxon>
        <taxon>Pseudomonadati</taxon>
        <taxon>Pseudomonadota</taxon>
        <taxon>Gammaproteobacteria</taxon>
        <taxon>Pseudomonadales</taxon>
        <taxon>Pseudomonadaceae</taxon>
        <taxon>Pseudomonas</taxon>
    </lineage>
</organism>
<keyword evidence="1" id="KW-0732">Signal</keyword>
<evidence type="ECO:0000313" key="2">
    <source>
        <dbReference type="EMBL" id="SBW78971.1"/>
    </source>
</evidence>
<sequence length="208" mass="22006">MKKLLRTSVTGVLIGCAFPVLAASTVDLTVKGLIVPSACMPSLSAETIDVGRVSVKDLNLDTRTQLTPVTLQMGIDCEASTLFALTATDNRTDSANSIIEYGIGKTSAGQRIGGYVMFLDQGVADSNSVRLIQSADNGATWNSYGADTGWQTNRWISIQEIGAPRVPVPAQNTQVALSVKPFILPAQGLTITEDTVIDGSVTVEVLYL</sequence>
<feature type="chain" id="PRO_5008916089" description="DUF1120 domain-containing protein" evidence="1">
    <location>
        <begin position="23"/>
        <end position="208"/>
    </location>
</feature>
<dbReference type="EMBL" id="LT599583">
    <property type="protein sequence ID" value="SBW78971.1"/>
    <property type="molecule type" value="Genomic_DNA"/>
</dbReference>
<dbReference type="AlphaFoldDB" id="A0A1D3JSN3"/>
<evidence type="ECO:0000313" key="3">
    <source>
        <dbReference type="Proteomes" id="UP000245431"/>
    </source>
</evidence>
<name>A0A1D3JSN3_PSEVE</name>
<dbReference type="GeneID" id="47554563"/>
<proteinExistence type="predicted"/>
<dbReference type="InterPro" id="IPR010546">
    <property type="entry name" value="DUF1120"/>
</dbReference>